<dbReference type="Proteomes" id="UP001044222">
    <property type="component" value="Unassembled WGS sequence"/>
</dbReference>
<dbReference type="PANTHER" id="PTHR14738">
    <property type="entry name" value="ZINC FINGER CCCH DOMAIN-CONTAINING PROTEIN 14"/>
    <property type="match status" value="1"/>
</dbReference>
<evidence type="ECO:0000256" key="6">
    <source>
        <dbReference type="ARBA" id="ARBA00022771"/>
    </source>
</evidence>
<dbReference type="GO" id="GO:0008143">
    <property type="term" value="F:poly(A) binding"/>
    <property type="evidence" value="ECO:0007669"/>
    <property type="project" value="UniProtKB-UniRule"/>
</dbReference>
<feature type="region of interest" description="Disordered" evidence="12">
    <location>
        <begin position="408"/>
        <end position="438"/>
    </location>
</feature>
<protein>
    <recommendedName>
        <fullName evidence="3 11">Zinc finger CCCH domain-containing protein 14</fullName>
    </recommendedName>
</protein>
<evidence type="ECO:0000256" key="5">
    <source>
        <dbReference type="ARBA" id="ARBA00022737"/>
    </source>
</evidence>
<keyword evidence="9 11" id="KW-0539">Nucleus</keyword>
<keyword evidence="8 11" id="KW-0694">RNA-binding</keyword>
<feature type="compositionally biased region" description="Polar residues" evidence="12">
    <location>
        <begin position="195"/>
        <end position="208"/>
    </location>
</feature>
<gene>
    <name evidence="14" type="ORF">ANANG_G00020590</name>
</gene>
<dbReference type="InterPro" id="IPR040366">
    <property type="entry name" value="Nab2/ZC3H14"/>
</dbReference>
<keyword evidence="7 10" id="KW-0862">Zinc</keyword>
<evidence type="ECO:0000256" key="3">
    <source>
        <dbReference type="ARBA" id="ARBA00015071"/>
    </source>
</evidence>
<keyword evidence="5 11" id="KW-0677">Repeat</keyword>
<comment type="similarity">
    <text evidence="2 11">Belongs to the ZC3H14 family.</text>
</comment>
<dbReference type="GO" id="GO:0008270">
    <property type="term" value="F:zinc ion binding"/>
    <property type="evidence" value="ECO:0007669"/>
    <property type="project" value="UniProtKB-KW"/>
</dbReference>
<evidence type="ECO:0000256" key="1">
    <source>
        <dbReference type="ARBA" id="ARBA00004324"/>
    </source>
</evidence>
<dbReference type="PANTHER" id="PTHR14738:SF29">
    <property type="entry name" value="ZINC FINGER CCCH DOMAIN-CONTAINING PROTEIN 14"/>
    <property type="match status" value="1"/>
</dbReference>
<proteinExistence type="inferred from homology"/>
<dbReference type="Gene3D" id="1.20.1390.10">
    <property type="entry name" value="PWI domain"/>
    <property type="match status" value="1"/>
</dbReference>
<evidence type="ECO:0000256" key="10">
    <source>
        <dbReference type="PROSITE-ProRule" id="PRU00723"/>
    </source>
</evidence>
<keyword evidence="6 10" id="KW-0863">Zinc-finger</keyword>
<dbReference type="Gene3D" id="4.10.1000.30">
    <property type="match status" value="1"/>
</dbReference>
<evidence type="ECO:0000256" key="8">
    <source>
        <dbReference type="ARBA" id="ARBA00022884"/>
    </source>
</evidence>
<evidence type="ECO:0000256" key="9">
    <source>
        <dbReference type="ARBA" id="ARBA00023242"/>
    </source>
</evidence>
<dbReference type="FunFam" id="4.10.1000.30:FF:000001">
    <property type="entry name" value="Zinc finger CCCH domain-containing protein 14"/>
    <property type="match status" value="1"/>
</dbReference>
<evidence type="ECO:0000256" key="11">
    <source>
        <dbReference type="RuleBase" id="RU369058"/>
    </source>
</evidence>
<sequence>MEYDTDLTKYIRAAIKRKLQELGPCVEEELTDYIMVLVANKKNSHQMAEDLSLFLGRNSVKFTLWLHGVLEKLDSMAIEPGLLRPHYLQAISSVSIGQADGGGEELQASTLSSMHSHSMDAPLSISNTFTHYRNCFTEKSVLHVSRTVQPPIGRLYSDAGFRVEPELGKAPEAAFTSRPGLKMGVTVPCGLGWPSQGTGHQLSPSQVPDGTHGHRSSEPPRGIDQPQYVYRRPEDSCPAGDPVTRASKDRDNREEVMSWRWEHQMVSSIEHPRSDTGQSRSSAFHRLLGRWDERESQSSASPKFIVTLDGAPTPLKKLEDDGKEDESQSRSSAFHPLLGRPKEEAKEELVSEVGGPSDAHCFMQRKPLVGGSIRRKLATTVGEEALVSTPHVAQGRWDESQSGASPKFIVTLDGAPNPLKKLEDDGREDEKENGSMGAKRRKVPERCRFWPVCESGDKCLYHHPITHCKTFPHCSFGDKCLFIHPDCKYNAQCTRADCPYTHSSKRSLTPLSRPEAKLPPDLCHFFPECEKMDCQFYHPKPCRFRTRCKRADCYFYHPPVPSGHAQAGQIPKQLNG</sequence>
<organism evidence="14 15">
    <name type="scientific">Anguilla anguilla</name>
    <name type="common">European freshwater eel</name>
    <name type="synonym">Muraena anguilla</name>
    <dbReference type="NCBI Taxonomy" id="7936"/>
    <lineage>
        <taxon>Eukaryota</taxon>
        <taxon>Metazoa</taxon>
        <taxon>Chordata</taxon>
        <taxon>Craniata</taxon>
        <taxon>Vertebrata</taxon>
        <taxon>Euteleostomi</taxon>
        <taxon>Actinopterygii</taxon>
        <taxon>Neopterygii</taxon>
        <taxon>Teleostei</taxon>
        <taxon>Anguilliformes</taxon>
        <taxon>Anguillidae</taxon>
        <taxon>Anguilla</taxon>
    </lineage>
</organism>
<dbReference type="Pfam" id="PF14608">
    <property type="entry name" value="zf-CCCH_2"/>
    <property type="match status" value="5"/>
</dbReference>
<evidence type="ECO:0000256" key="7">
    <source>
        <dbReference type="ARBA" id="ARBA00022833"/>
    </source>
</evidence>
<dbReference type="PROSITE" id="PS50103">
    <property type="entry name" value="ZF_C3H1"/>
    <property type="match status" value="1"/>
</dbReference>
<keyword evidence="15" id="KW-1185">Reference proteome</keyword>
<dbReference type="Gene3D" id="4.10.1000.40">
    <property type="match status" value="1"/>
</dbReference>
<feature type="region of interest" description="Disordered" evidence="12">
    <location>
        <begin position="192"/>
        <end position="255"/>
    </location>
</feature>
<evidence type="ECO:0000256" key="12">
    <source>
        <dbReference type="SAM" id="MobiDB-lite"/>
    </source>
</evidence>
<dbReference type="GO" id="GO:0043488">
    <property type="term" value="P:regulation of mRNA stability"/>
    <property type="evidence" value="ECO:0007669"/>
    <property type="project" value="UniProtKB-UniRule"/>
</dbReference>
<comment type="function">
    <text evidence="11">RNA-binding protein involved in the biogenesis of circular RNAs (circRNAs), which are produced by back-splicing circularization of pre-mRNAs. Acts by binding to both exon-intron boundary and 3'-UTR of pre-mRNAs to promote circRNA biogenesis through dimerization and the association with the spliceosome.</text>
</comment>
<evidence type="ECO:0000259" key="13">
    <source>
        <dbReference type="PROSITE" id="PS50103"/>
    </source>
</evidence>
<feature type="zinc finger region" description="C3H1-type" evidence="10">
    <location>
        <begin position="441"/>
        <end position="487"/>
    </location>
</feature>
<feature type="domain" description="C3H1-type" evidence="13">
    <location>
        <begin position="441"/>
        <end position="487"/>
    </location>
</feature>
<comment type="caution">
    <text evidence="14">The sequence shown here is derived from an EMBL/GenBank/DDBJ whole genome shotgun (WGS) entry which is preliminary data.</text>
</comment>
<name>A0A9D3N2A9_ANGAN</name>
<accession>A0A9D3N2A9</accession>
<evidence type="ECO:0000256" key="4">
    <source>
        <dbReference type="ARBA" id="ARBA00022723"/>
    </source>
</evidence>
<evidence type="ECO:0000313" key="14">
    <source>
        <dbReference type="EMBL" id="KAG5857545.1"/>
    </source>
</evidence>
<feature type="compositionally biased region" description="Basic and acidic residues" evidence="12">
    <location>
        <begin position="420"/>
        <end position="433"/>
    </location>
</feature>
<feature type="compositionally biased region" description="Basic and acidic residues" evidence="12">
    <location>
        <begin position="246"/>
        <end position="255"/>
    </location>
</feature>
<dbReference type="GO" id="GO:0005737">
    <property type="term" value="C:cytoplasm"/>
    <property type="evidence" value="ECO:0007669"/>
    <property type="project" value="TreeGrafter"/>
</dbReference>
<evidence type="ECO:0000313" key="15">
    <source>
        <dbReference type="Proteomes" id="UP001044222"/>
    </source>
</evidence>
<dbReference type="EMBL" id="JAFIRN010000001">
    <property type="protein sequence ID" value="KAG5857545.1"/>
    <property type="molecule type" value="Genomic_DNA"/>
</dbReference>
<reference evidence="14" key="1">
    <citation type="submission" date="2021-01" db="EMBL/GenBank/DDBJ databases">
        <title>A chromosome-scale assembly of European eel, Anguilla anguilla.</title>
        <authorList>
            <person name="Henkel C."/>
            <person name="Jong-Raadsen S.A."/>
            <person name="Dufour S."/>
            <person name="Weltzien F.-A."/>
            <person name="Palstra A.P."/>
            <person name="Pelster B."/>
            <person name="Spaink H.P."/>
            <person name="Van Den Thillart G.E."/>
            <person name="Jansen H."/>
            <person name="Zahm M."/>
            <person name="Klopp C."/>
            <person name="Cedric C."/>
            <person name="Louis A."/>
            <person name="Berthelot C."/>
            <person name="Parey E."/>
            <person name="Roest Crollius H."/>
            <person name="Montfort J."/>
            <person name="Robinson-Rechavi M."/>
            <person name="Bucao C."/>
            <person name="Bouchez O."/>
            <person name="Gislard M."/>
            <person name="Lluch J."/>
            <person name="Milhes M."/>
            <person name="Lampietro C."/>
            <person name="Lopez Roques C."/>
            <person name="Donnadieu C."/>
            <person name="Braasch I."/>
            <person name="Desvignes T."/>
            <person name="Postlethwait J."/>
            <person name="Bobe J."/>
            <person name="Guiguen Y."/>
            <person name="Dirks R."/>
        </authorList>
    </citation>
    <scope>NUCLEOTIDE SEQUENCE</scope>
    <source>
        <strain evidence="14">Tag_6206</strain>
        <tissue evidence="14">Liver</tissue>
    </source>
</reference>
<feature type="region of interest" description="Disordered" evidence="12">
    <location>
        <begin position="311"/>
        <end position="348"/>
    </location>
</feature>
<dbReference type="AlphaFoldDB" id="A0A9D3N2A9"/>
<keyword evidence="4 10" id="KW-0479">Metal-binding</keyword>
<dbReference type="InterPro" id="IPR000571">
    <property type="entry name" value="Znf_CCCH"/>
</dbReference>
<evidence type="ECO:0000256" key="2">
    <source>
        <dbReference type="ARBA" id="ARBA00008423"/>
    </source>
</evidence>
<comment type="subcellular location">
    <subcellularLocation>
        <location evidence="1 11">Nucleus speckle</location>
    </subcellularLocation>
</comment>
<dbReference type="GO" id="GO:0016607">
    <property type="term" value="C:nuclear speck"/>
    <property type="evidence" value="ECO:0007669"/>
    <property type="project" value="UniProtKB-SubCell"/>
</dbReference>
<feature type="compositionally biased region" description="Basic and acidic residues" evidence="12">
    <location>
        <begin position="316"/>
        <end position="328"/>
    </location>
</feature>
<dbReference type="FunFam" id="4.10.1000.40:FF:000006">
    <property type="entry name" value="Zinc finger CCCH domain-containing protein 14"/>
    <property type="match status" value="1"/>
</dbReference>